<dbReference type="EMBL" id="WTVM01000161">
    <property type="protein sequence ID" value="NMG04835.1"/>
    <property type="molecule type" value="Genomic_DNA"/>
</dbReference>
<reference evidence="1" key="1">
    <citation type="submission" date="2019-12" db="EMBL/GenBank/DDBJ databases">
        <title>Comparative genomics gives insights into the taxonomy of the Azoarcus-Aromatoleum group and reveals separate origins of nif in the plant-associated Azoarcus and non-plant-associated Aromatoleum sub-groups.</title>
        <authorList>
            <person name="Lafos M."/>
            <person name="Maluk M."/>
            <person name="Batista M."/>
            <person name="Junghare M."/>
            <person name="Carmona M."/>
            <person name="Faoro H."/>
            <person name="Cruz L.M."/>
            <person name="Battistoni F."/>
            <person name="De Souza E."/>
            <person name="Pedrosa F."/>
            <person name="Chen W.-M."/>
            <person name="Poole P.S."/>
            <person name="Dixon R.A."/>
            <person name="James E.K."/>
        </authorList>
    </citation>
    <scope>NUCLEOTIDE SEQUENCE</scope>
    <source>
        <strain evidence="1">NSC3</strain>
    </source>
</reference>
<sequence>MFSRQMIIEHHMDSLDNLSGAYRSSLQALHKSFELLFKISRDHAFYPYDWSLAIAEGESPRPASDVFQSGFKASTHLVTEHYAELVQTFEAQLHVISKSAHRMVDQIQYWSPRGIEPALGRIDCVVDAAETSADQLADASVEIARSMEASLAGTNGRRRSAKATRAA</sequence>
<dbReference type="Proteomes" id="UP000599523">
    <property type="component" value="Unassembled WGS sequence"/>
</dbReference>
<evidence type="ECO:0000313" key="2">
    <source>
        <dbReference type="Proteomes" id="UP000599523"/>
    </source>
</evidence>
<evidence type="ECO:0000313" key="1">
    <source>
        <dbReference type="EMBL" id="NMG04835.1"/>
    </source>
</evidence>
<proteinExistence type="predicted"/>
<protein>
    <recommendedName>
        <fullName evidence="3">Phasin domain-containing protein</fullName>
    </recommendedName>
</protein>
<dbReference type="AlphaFoldDB" id="A0A972FAC9"/>
<evidence type="ECO:0008006" key="3">
    <source>
        <dbReference type="Google" id="ProtNLM"/>
    </source>
</evidence>
<dbReference type="RefSeq" id="WP_168989473.1">
    <property type="nucleotide sequence ID" value="NZ_CAWPHM010000068.1"/>
</dbReference>
<comment type="caution">
    <text evidence="1">The sequence shown here is derived from an EMBL/GenBank/DDBJ whole genome shotgun (WGS) entry which is preliminary data.</text>
</comment>
<name>A0A972FAC9_9RHOO</name>
<keyword evidence="2" id="KW-1185">Reference proteome</keyword>
<gene>
    <name evidence="1" type="ORF">GPA21_17935</name>
</gene>
<organism evidence="1 2">
    <name type="scientific">Azoarcus taiwanensis</name>
    <dbReference type="NCBI Taxonomy" id="666964"/>
    <lineage>
        <taxon>Bacteria</taxon>
        <taxon>Pseudomonadati</taxon>
        <taxon>Pseudomonadota</taxon>
        <taxon>Betaproteobacteria</taxon>
        <taxon>Rhodocyclales</taxon>
        <taxon>Zoogloeaceae</taxon>
        <taxon>Azoarcus</taxon>
    </lineage>
</organism>
<accession>A0A972FAC9</accession>